<evidence type="ECO:0000313" key="2">
    <source>
        <dbReference type="EMBL" id="GAA5053473.1"/>
    </source>
</evidence>
<organism evidence="2 3">
    <name type="scientific">Haladaptatus pallidirubidus</name>
    <dbReference type="NCBI Taxonomy" id="1008152"/>
    <lineage>
        <taxon>Archaea</taxon>
        <taxon>Methanobacteriati</taxon>
        <taxon>Methanobacteriota</taxon>
        <taxon>Stenosarchaea group</taxon>
        <taxon>Halobacteria</taxon>
        <taxon>Halobacteriales</taxon>
        <taxon>Haladaptataceae</taxon>
        <taxon>Haladaptatus</taxon>
    </lineage>
</organism>
<feature type="region of interest" description="Disordered" evidence="1">
    <location>
        <begin position="27"/>
        <end position="58"/>
    </location>
</feature>
<keyword evidence="3" id="KW-1185">Reference proteome</keyword>
<proteinExistence type="predicted"/>
<name>A0AAV3UJY8_9EURY</name>
<sequence length="112" mass="12861">MGRPDNVKPRTEECVLPVSFGLASECNTLPTREGGVERRREGDRCGKRGRWSSRDTHPKRPVREFKFRHAEPFDTGNVSRRRLFWVDGTVDESKLFFQRQCPDDIVDGAATP</sequence>
<dbReference type="AlphaFoldDB" id="A0AAV3UJY8"/>
<evidence type="ECO:0000256" key="1">
    <source>
        <dbReference type="SAM" id="MobiDB-lite"/>
    </source>
</evidence>
<dbReference type="EMBL" id="BAABKX010000013">
    <property type="protein sequence ID" value="GAA5053473.1"/>
    <property type="molecule type" value="Genomic_DNA"/>
</dbReference>
<feature type="compositionally biased region" description="Basic and acidic residues" evidence="1">
    <location>
        <begin position="34"/>
        <end position="58"/>
    </location>
</feature>
<dbReference type="Proteomes" id="UP001501729">
    <property type="component" value="Unassembled WGS sequence"/>
</dbReference>
<protein>
    <submittedName>
        <fullName evidence="2">Uncharacterized protein</fullName>
    </submittedName>
</protein>
<comment type="caution">
    <text evidence="2">The sequence shown here is derived from an EMBL/GenBank/DDBJ whole genome shotgun (WGS) entry which is preliminary data.</text>
</comment>
<reference evidence="2 3" key="1">
    <citation type="journal article" date="2019" name="Int. J. Syst. Evol. Microbiol.">
        <title>The Global Catalogue of Microorganisms (GCM) 10K type strain sequencing project: providing services to taxonomists for standard genome sequencing and annotation.</title>
        <authorList>
            <consortium name="The Broad Institute Genomics Platform"/>
            <consortium name="The Broad Institute Genome Sequencing Center for Infectious Disease"/>
            <person name="Wu L."/>
            <person name="Ma J."/>
        </authorList>
    </citation>
    <scope>NUCLEOTIDE SEQUENCE [LARGE SCALE GENOMIC DNA]</scope>
    <source>
        <strain evidence="2 3">JCM 17504</strain>
    </source>
</reference>
<evidence type="ECO:0000313" key="3">
    <source>
        <dbReference type="Proteomes" id="UP001501729"/>
    </source>
</evidence>
<gene>
    <name evidence="2" type="ORF">GCM10025751_30800</name>
</gene>
<accession>A0AAV3UJY8</accession>